<dbReference type="Proteomes" id="UP000222247">
    <property type="component" value="Segment"/>
</dbReference>
<dbReference type="EMBL" id="KJ133689">
    <property type="protein sequence ID" value="AKO59081.1"/>
    <property type="molecule type" value="Genomic_DNA"/>
</dbReference>
<reference evidence="1 2" key="1">
    <citation type="journal article" date="2015" name="Virol. J.">
        <title>Whole genome sequence comparison of ten diagnostic brucellaphages propagated on two Brucella abortus hosts.</title>
        <authorList>
            <person name="Tevdoradze E."/>
            <person name="Farlow J."/>
            <person name="Kotorashvili A."/>
            <person name="Skhirtladze N."/>
            <person name="Antadze I."/>
            <person name="Gunia S."/>
            <person name="Balarjishvili N."/>
            <person name="Kvachadze L."/>
            <person name="Kutateladze M."/>
        </authorList>
    </citation>
    <scope>NUCLEOTIDE SEQUENCE [LARGE SCALE GENOMIC DNA]</scope>
</reference>
<name>A0A0H4IIW4_9CAUD</name>
<organism evidence="1 2">
    <name type="scientific">Brucella phage 02_141</name>
    <dbReference type="NCBI Taxonomy" id="1667364"/>
    <lineage>
        <taxon>Viruses</taxon>
        <taxon>Duplodnaviria</taxon>
        <taxon>Heunggongvirae</taxon>
        <taxon>Uroviricota</taxon>
        <taxon>Caudoviricetes</taxon>
        <taxon>Perisivirus</taxon>
        <taxon>Perisivirus Tb</taxon>
    </lineage>
</organism>
<proteinExistence type="predicted"/>
<sequence>MAKLTEAEFAQQCAFIAKNAADWASSILEIGEALNDPARLTTVCRFTDEMRQRLDHLDRKAGRAALRERE</sequence>
<accession>A0A0H4IIW4</accession>
<gene>
    <name evidence="1" type="ORF">p02141_35</name>
</gene>
<protein>
    <submittedName>
        <fullName evidence="1">Uncharacterized protein</fullName>
    </submittedName>
</protein>
<evidence type="ECO:0000313" key="1">
    <source>
        <dbReference type="EMBL" id="AKO59081.1"/>
    </source>
</evidence>
<evidence type="ECO:0000313" key="2">
    <source>
        <dbReference type="Proteomes" id="UP000222247"/>
    </source>
</evidence>